<reference evidence="1 2" key="1">
    <citation type="journal article" date="2015" name="Emerg. Microbes Infect.">
        <title>Characterization of 17 strains belonging to the Mycobacterium simiae complex and description of Mycobacterium paraense sp. nov.</title>
        <authorList>
            <person name="Fusco da Costa A.R."/>
            <person name="Fedrizzi T."/>
            <person name="Lopes M.L."/>
            <person name="Pecorari M."/>
            <person name="Oliveira da Costa W.L."/>
            <person name="Giacobazzi E."/>
            <person name="da Costa Bahia J.R."/>
            <person name="De Sanctis V."/>
            <person name="Batista Lima K.V."/>
            <person name="Bertorelli R."/>
            <person name="Grottola A."/>
            <person name="Fabio A."/>
            <person name="Mariottini A."/>
            <person name="Ferretti P."/>
            <person name="Di Leva F."/>
            <person name="Fregni Serpini G."/>
            <person name="Tagliazucchi S."/>
            <person name="Rumpianesi F."/>
            <person name="Jousson O."/>
            <person name="Segata N."/>
            <person name="Tortoli E."/>
        </authorList>
    </citation>
    <scope>NUCLEOTIDE SEQUENCE [LARGE SCALE GENOMIC DNA]</scope>
    <source>
        <strain evidence="1 2">FI-07156</strain>
    </source>
</reference>
<name>A0ABX3VI79_9MYCO</name>
<organism evidence="1 2">
    <name type="scientific">Mycobacterium paraense</name>
    <dbReference type="NCBI Taxonomy" id="767916"/>
    <lineage>
        <taxon>Bacteria</taxon>
        <taxon>Bacillati</taxon>
        <taxon>Actinomycetota</taxon>
        <taxon>Actinomycetes</taxon>
        <taxon>Mycobacteriales</taxon>
        <taxon>Mycobacteriaceae</taxon>
        <taxon>Mycobacterium</taxon>
        <taxon>Mycobacterium simiae complex</taxon>
    </lineage>
</organism>
<dbReference type="Proteomes" id="UP000193801">
    <property type="component" value="Unassembled WGS sequence"/>
</dbReference>
<comment type="caution">
    <text evidence="1">The sequence shown here is derived from an EMBL/GenBank/DDBJ whole genome shotgun (WGS) entry which is preliminary data.</text>
</comment>
<evidence type="ECO:0000313" key="2">
    <source>
        <dbReference type="Proteomes" id="UP000193801"/>
    </source>
</evidence>
<sequence length="270" mass="29986">MPDEGSSLALDDDGFMLDFGNRVVSSTARFPVMSAAENLVGAGQAHAAAFKEGRLSTTSVASLCRCAMESSAKTIWLLSETGRDVRRARCLGFNERERSYQQPFIDIEQEVLSQRTDPQQPADTQRFQQHVADYDRRIAAIASLPDTAREKPPRKFEKVVERAAEWIDANPPPHAASELPRGGMTLGAKHFYAFGSSFVHGYKWMSDYIRSEEDVLKVVADGFGAAVIMTECAVALFEAQSGTADTAARRRKNYPEWLEPTVAAWSPRYR</sequence>
<evidence type="ECO:0000313" key="1">
    <source>
        <dbReference type="EMBL" id="ORW29201.1"/>
    </source>
</evidence>
<gene>
    <name evidence="1" type="ORF">AWB91_24570</name>
</gene>
<keyword evidence="2" id="KW-1185">Reference proteome</keyword>
<accession>A0ABX3VI79</accession>
<protein>
    <submittedName>
        <fullName evidence="1">Uncharacterized protein</fullName>
    </submittedName>
</protein>
<dbReference type="EMBL" id="LQPK01000022">
    <property type="protein sequence ID" value="ORW29201.1"/>
    <property type="molecule type" value="Genomic_DNA"/>
</dbReference>
<proteinExistence type="predicted"/>